<dbReference type="PANTHER" id="PTHR34075">
    <property type="entry name" value="BLR3430 PROTEIN"/>
    <property type="match status" value="1"/>
</dbReference>
<reference evidence="3 4" key="1">
    <citation type="submission" date="2017-04" db="EMBL/GenBank/DDBJ databases">
        <title>The new phylogeny of genus Mycobacterium.</title>
        <authorList>
            <person name="Tortoli E."/>
            <person name="Trovato A."/>
            <person name="Cirillo D.M."/>
        </authorList>
    </citation>
    <scope>NUCLEOTIDE SEQUENCE [LARGE SCALE GENOMIC DNA]</scope>
    <source>
        <strain evidence="3 4">DSM 45247</strain>
    </source>
</reference>
<sequence>MAARLAPAITPDTEFFWNGLRESKLLIQRCGGCGQLRHPPRPMCPHCRALDWEAIESSGRGTVYSYVMPHEPKFPFFEYPYVVVLVELEEGLRLVSNLTGIDPADVRPGMPVEVYYQTFDGSGSEDLVLHQFRPSA</sequence>
<keyword evidence="4" id="KW-1185">Reference proteome</keyword>
<dbReference type="Proteomes" id="UP000242320">
    <property type="component" value="Unassembled WGS sequence"/>
</dbReference>
<feature type="domain" description="ChsH2 C-terminal OB-fold" evidence="1">
    <location>
        <begin position="56"/>
        <end position="116"/>
    </location>
</feature>
<feature type="domain" description="ChsH2 rubredoxin-like zinc ribbon" evidence="2">
    <location>
        <begin position="17"/>
        <end position="53"/>
    </location>
</feature>
<dbReference type="PANTHER" id="PTHR34075:SF5">
    <property type="entry name" value="BLR3430 PROTEIN"/>
    <property type="match status" value="1"/>
</dbReference>
<name>A0A1X2KN41_9MYCO</name>
<evidence type="ECO:0000313" key="3">
    <source>
        <dbReference type="EMBL" id="OSC23105.1"/>
    </source>
</evidence>
<dbReference type="OrthoDB" id="7470921at2"/>
<organism evidence="3 4">
    <name type="scientific">Mycolicibacterium vulneris</name>
    <dbReference type="NCBI Taxonomy" id="547163"/>
    <lineage>
        <taxon>Bacteria</taxon>
        <taxon>Bacillati</taxon>
        <taxon>Actinomycetota</taxon>
        <taxon>Actinomycetes</taxon>
        <taxon>Mycobacteriales</taxon>
        <taxon>Mycobacteriaceae</taxon>
        <taxon>Mycolicibacterium</taxon>
    </lineage>
</organism>
<protein>
    <submittedName>
        <fullName evidence="3">Nucleic acid-binding protein</fullName>
    </submittedName>
</protein>
<dbReference type="EMBL" id="NCXM01000033">
    <property type="protein sequence ID" value="OSC23105.1"/>
    <property type="molecule type" value="Genomic_DNA"/>
</dbReference>
<evidence type="ECO:0000259" key="2">
    <source>
        <dbReference type="Pfam" id="PF12172"/>
    </source>
</evidence>
<dbReference type="Pfam" id="PF01796">
    <property type="entry name" value="OB_ChsH2_C"/>
    <property type="match status" value="1"/>
</dbReference>
<dbReference type="InterPro" id="IPR012340">
    <property type="entry name" value="NA-bd_OB-fold"/>
</dbReference>
<dbReference type="Gene3D" id="6.10.30.10">
    <property type="match status" value="1"/>
</dbReference>
<gene>
    <name evidence="3" type="ORF">B8W69_24880</name>
</gene>
<dbReference type="RefSeq" id="WP_085292381.1">
    <property type="nucleotide sequence ID" value="NZ_NCXM01000033.1"/>
</dbReference>
<dbReference type="AlphaFoldDB" id="A0A1X2KN41"/>
<dbReference type="InterPro" id="IPR052513">
    <property type="entry name" value="Thioester_dehydratase-like"/>
</dbReference>
<dbReference type="SUPFAM" id="SSF50249">
    <property type="entry name" value="Nucleic acid-binding proteins"/>
    <property type="match status" value="1"/>
</dbReference>
<evidence type="ECO:0000259" key="1">
    <source>
        <dbReference type="Pfam" id="PF01796"/>
    </source>
</evidence>
<proteinExistence type="predicted"/>
<dbReference type="InterPro" id="IPR022002">
    <property type="entry name" value="ChsH2_Znr"/>
</dbReference>
<comment type="caution">
    <text evidence="3">The sequence shown here is derived from an EMBL/GenBank/DDBJ whole genome shotgun (WGS) entry which is preliminary data.</text>
</comment>
<dbReference type="Pfam" id="PF12172">
    <property type="entry name" value="zf-ChsH2"/>
    <property type="match status" value="1"/>
</dbReference>
<evidence type="ECO:0000313" key="4">
    <source>
        <dbReference type="Proteomes" id="UP000242320"/>
    </source>
</evidence>
<accession>A0A1X2KN41</accession>
<dbReference type="InterPro" id="IPR002878">
    <property type="entry name" value="ChsH2_C"/>
</dbReference>